<feature type="domain" description="Erythromycin biosynthesis protein CIII-like C-terminal" evidence="3">
    <location>
        <begin position="269"/>
        <end position="368"/>
    </location>
</feature>
<proteinExistence type="predicted"/>
<dbReference type="AlphaFoldDB" id="A0A7I7NWR7"/>
<dbReference type="Pfam" id="PF03033">
    <property type="entry name" value="Glyco_transf_28"/>
    <property type="match status" value="1"/>
</dbReference>
<evidence type="ECO:0000259" key="2">
    <source>
        <dbReference type="Pfam" id="PF03033"/>
    </source>
</evidence>
<dbReference type="KEGG" id="mseo:MSEO_16160"/>
<protein>
    <submittedName>
        <fullName evidence="4">Putative glycosyltransferase</fullName>
    </submittedName>
</protein>
<dbReference type="InterPro" id="IPR004276">
    <property type="entry name" value="GlycoTrans_28_N"/>
</dbReference>
<dbReference type="PANTHER" id="PTHR48050">
    <property type="entry name" value="STEROL 3-BETA-GLUCOSYLTRANSFERASE"/>
    <property type="match status" value="1"/>
</dbReference>
<dbReference type="GO" id="GO:0008194">
    <property type="term" value="F:UDP-glycosyltransferase activity"/>
    <property type="evidence" value="ECO:0007669"/>
    <property type="project" value="InterPro"/>
</dbReference>
<evidence type="ECO:0000313" key="5">
    <source>
        <dbReference type="Proteomes" id="UP000466632"/>
    </source>
</evidence>
<feature type="region of interest" description="Disordered" evidence="1">
    <location>
        <begin position="387"/>
        <end position="409"/>
    </location>
</feature>
<feature type="domain" description="Glycosyltransferase family 28 N-terminal" evidence="2">
    <location>
        <begin position="1"/>
        <end position="133"/>
    </location>
</feature>
<organism evidence="4 5">
    <name type="scientific">Mycobacterium seoulense</name>
    <dbReference type="NCBI Taxonomy" id="386911"/>
    <lineage>
        <taxon>Bacteria</taxon>
        <taxon>Bacillati</taxon>
        <taxon>Actinomycetota</taxon>
        <taxon>Actinomycetes</taxon>
        <taxon>Mycobacteriales</taxon>
        <taxon>Mycobacteriaceae</taxon>
        <taxon>Mycobacterium</taxon>
    </lineage>
</organism>
<dbReference type="EMBL" id="AP022582">
    <property type="protein sequence ID" value="BBY01117.1"/>
    <property type="molecule type" value="Genomic_DNA"/>
</dbReference>
<gene>
    <name evidence="4" type="ORF">MSEO_16160</name>
</gene>
<dbReference type="GO" id="GO:0005975">
    <property type="term" value="P:carbohydrate metabolic process"/>
    <property type="evidence" value="ECO:0007669"/>
    <property type="project" value="InterPro"/>
</dbReference>
<accession>A0A7I7NWR7</accession>
<evidence type="ECO:0000313" key="4">
    <source>
        <dbReference type="EMBL" id="BBY01117.1"/>
    </source>
</evidence>
<dbReference type="SUPFAM" id="SSF53756">
    <property type="entry name" value="UDP-Glycosyltransferase/glycogen phosphorylase"/>
    <property type="match status" value="1"/>
</dbReference>
<dbReference type="GO" id="GO:0033072">
    <property type="term" value="P:vancomycin biosynthetic process"/>
    <property type="evidence" value="ECO:0007669"/>
    <property type="project" value="UniProtKB-ARBA"/>
</dbReference>
<name>A0A7I7NWR7_9MYCO</name>
<keyword evidence="5" id="KW-1185">Reference proteome</keyword>
<dbReference type="InterPro" id="IPR002213">
    <property type="entry name" value="UDP_glucos_trans"/>
</dbReference>
<dbReference type="Gene3D" id="3.40.50.2000">
    <property type="entry name" value="Glycogen Phosphorylase B"/>
    <property type="match status" value="3"/>
</dbReference>
<dbReference type="Pfam" id="PF06722">
    <property type="entry name" value="EryCIII-like_C"/>
    <property type="match status" value="1"/>
</dbReference>
<dbReference type="InterPro" id="IPR010610">
    <property type="entry name" value="EryCIII-like_C"/>
</dbReference>
<dbReference type="CDD" id="cd03784">
    <property type="entry name" value="GT1_Gtf-like"/>
    <property type="match status" value="1"/>
</dbReference>
<dbReference type="InterPro" id="IPR050426">
    <property type="entry name" value="Glycosyltransferase_28"/>
</dbReference>
<reference evidence="4 5" key="1">
    <citation type="journal article" date="2019" name="Emerg. Microbes Infect.">
        <title>Comprehensive subspecies identification of 175 nontuberculous mycobacteria species based on 7547 genomic profiles.</title>
        <authorList>
            <person name="Matsumoto Y."/>
            <person name="Kinjo T."/>
            <person name="Motooka D."/>
            <person name="Nabeya D."/>
            <person name="Jung N."/>
            <person name="Uechi K."/>
            <person name="Horii T."/>
            <person name="Iida T."/>
            <person name="Fujita J."/>
            <person name="Nakamura S."/>
        </authorList>
    </citation>
    <scope>NUCLEOTIDE SEQUENCE [LARGE SCALE GENOMIC DNA]</scope>
    <source>
        <strain evidence="4 5">JCM 16018</strain>
    </source>
</reference>
<dbReference type="PANTHER" id="PTHR48050:SF13">
    <property type="entry name" value="STEROL 3-BETA-GLUCOSYLTRANSFERASE UGT80A2"/>
    <property type="match status" value="1"/>
</dbReference>
<evidence type="ECO:0000259" key="3">
    <source>
        <dbReference type="Pfam" id="PF06722"/>
    </source>
</evidence>
<dbReference type="FunFam" id="3.40.50.2000:FF:000009">
    <property type="entry name" value="Sterol 3-beta-glucosyltransferase UGT80A2"/>
    <property type="match status" value="1"/>
</dbReference>
<keyword evidence="4" id="KW-0808">Transferase</keyword>
<sequence length="409" mass="42929">MAGYGSRGDVEPCVAVGRELLRRGHDVLMAVSPDKLRFVESAGVTAVAYGPDTREQISTATDFVHRVQDPISALPELVERVTQVWAEKSAALTSLAEGADLLVAGMNEQRLAVNVAEFYAIPFAALHFFPARALELGGFQAHITNVADGAQRATLGLPEGAGSSREVLEIQAYDALCVPELAAEWAQADHRRPFVGSLTLDMPTAVDNEALSWIADGPPPIYFGFGSTPVTSPAETVAVIAGACEQLGERALICSGPNDFTHLAREGHTKIVDAVNHATVFPACRAIVHHGGAGTTAAGLRAGVPALVLWLWLDQPIWASAVSQLEVGISRPFAESTYDSLVADLRSLLGGDYVTRAREVAAQMTKPAESVAKAADLLECAAHSGLTGTETSGAKRPGRVEGSGAGSAY</sequence>
<dbReference type="GO" id="GO:0016758">
    <property type="term" value="F:hexosyltransferase activity"/>
    <property type="evidence" value="ECO:0007669"/>
    <property type="project" value="InterPro"/>
</dbReference>
<evidence type="ECO:0000256" key="1">
    <source>
        <dbReference type="SAM" id="MobiDB-lite"/>
    </source>
</evidence>
<dbReference type="Proteomes" id="UP000466632">
    <property type="component" value="Chromosome"/>
</dbReference>